<proteinExistence type="inferred from homology"/>
<evidence type="ECO:0000256" key="4">
    <source>
        <dbReference type="ARBA" id="ARBA00022833"/>
    </source>
</evidence>
<dbReference type="Proteomes" id="UP000000557">
    <property type="component" value="Chromosome"/>
</dbReference>
<dbReference type="GO" id="GO:0004222">
    <property type="term" value="F:metalloendopeptidase activity"/>
    <property type="evidence" value="ECO:0000318"/>
    <property type="project" value="GO_Central"/>
</dbReference>
<keyword evidence="1 6" id="KW-0645">Protease</keyword>
<evidence type="ECO:0000313" key="10">
    <source>
        <dbReference type="Proteomes" id="UP000000557"/>
    </source>
</evidence>
<evidence type="ECO:0000313" key="9">
    <source>
        <dbReference type="EMBL" id="BAC89566.1"/>
    </source>
</evidence>
<dbReference type="PANTHER" id="PTHR22726:SF1">
    <property type="entry name" value="METALLOENDOPEPTIDASE OMA1, MITOCHONDRIAL"/>
    <property type="match status" value="1"/>
</dbReference>
<comment type="cofactor">
    <cofactor evidence="6">
        <name>Zn(2+)</name>
        <dbReference type="ChEBI" id="CHEBI:29105"/>
    </cofactor>
    <text evidence="6">Binds 1 zinc ion per subunit.</text>
</comment>
<name>Q7NK55_GLOVI</name>
<evidence type="ECO:0000256" key="3">
    <source>
        <dbReference type="ARBA" id="ARBA00022801"/>
    </source>
</evidence>
<evidence type="ECO:0000256" key="1">
    <source>
        <dbReference type="ARBA" id="ARBA00022670"/>
    </source>
</evidence>
<evidence type="ECO:0000256" key="2">
    <source>
        <dbReference type="ARBA" id="ARBA00022723"/>
    </source>
</evidence>
<dbReference type="GO" id="GO:0046872">
    <property type="term" value="F:metal ion binding"/>
    <property type="evidence" value="ECO:0007669"/>
    <property type="project" value="UniProtKB-KW"/>
</dbReference>
<evidence type="ECO:0000259" key="8">
    <source>
        <dbReference type="Pfam" id="PF01435"/>
    </source>
</evidence>
<evidence type="ECO:0000256" key="6">
    <source>
        <dbReference type="RuleBase" id="RU003983"/>
    </source>
</evidence>
<keyword evidence="3 6" id="KW-0378">Hydrolase</keyword>
<dbReference type="PANTHER" id="PTHR22726">
    <property type="entry name" value="METALLOENDOPEPTIDASE OMA1"/>
    <property type="match status" value="1"/>
</dbReference>
<dbReference type="EMBL" id="BA000045">
    <property type="protein sequence ID" value="BAC89566.1"/>
    <property type="molecule type" value="Genomic_DNA"/>
</dbReference>
<dbReference type="AlphaFoldDB" id="Q7NK55"/>
<protein>
    <submittedName>
        <fullName evidence="9">Gll1625 protein</fullName>
    </submittedName>
</protein>
<dbReference type="CDD" id="cd07333">
    <property type="entry name" value="M48C_bepA_like"/>
    <property type="match status" value="1"/>
</dbReference>
<keyword evidence="7" id="KW-0812">Transmembrane</keyword>
<feature type="transmembrane region" description="Helical" evidence="7">
    <location>
        <begin position="132"/>
        <end position="150"/>
    </location>
</feature>
<organism evidence="9 10">
    <name type="scientific">Gloeobacter violaceus (strain ATCC 29082 / PCC 7421)</name>
    <dbReference type="NCBI Taxonomy" id="251221"/>
    <lineage>
        <taxon>Bacteria</taxon>
        <taxon>Bacillati</taxon>
        <taxon>Cyanobacteriota</taxon>
        <taxon>Cyanophyceae</taxon>
        <taxon>Gloeobacterales</taxon>
        <taxon>Gloeobacteraceae</taxon>
        <taxon>Gloeobacter</taxon>
    </lineage>
</organism>
<dbReference type="EnsemblBacteria" id="BAC89566">
    <property type="protein sequence ID" value="BAC89566"/>
    <property type="gene ID" value="BAC89566"/>
</dbReference>
<dbReference type="KEGG" id="gvi:gll1625"/>
<dbReference type="InterPro" id="IPR001915">
    <property type="entry name" value="Peptidase_M48"/>
</dbReference>
<dbReference type="Gene3D" id="3.30.2010.10">
    <property type="entry name" value="Metalloproteases ('zincins'), catalytic domain"/>
    <property type="match status" value="1"/>
</dbReference>
<dbReference type="eggNOG" id="COG4783">
    <property type="taxonomic scope" value="Bacteria"/>
</dbReference>
<dbReference type="InParanoid" id="Q7NK55"/>
<evidence type="ECO:0000256" key="7">
    <source>
        <dbReference type="SAM" id="Phobius"/>
    </source>
</evidence>
<dbReference type="OrthoDB" id="9810445at2"/>
<dbReference type="PhylomeDB" id="Q7NK55"/>
<reference evidence="9 10" key="2">
    <citation type="journal article" date="2003" name="DNA Res.">
        <title>Complete genome structure of Gloeobacter violaceus PCC 7421, a cyanobacterium that lacks thylakoids (supplement).</title>
        <authorList>
            <person name="Nakamura Y."/>
            <person name="Kaneko T."/>
            <person name="Sato S."/>
            <person name="Mimuro M."/>
            <person name="Miyashita H."/>
            <person name="Tsuchiya T."/>
            <person name="Sasamoto S."/>
            <person name="Watanabe A."/>
            <person name="Kawashima K."/>
            <person name="Kishida Y."/>
            <person name="Kiyokawa C."/>
            <person name="Kohara M."/>
            <person name="Matsumoto M."/>
            <person name="Matsuno A."/>
            <person name="Nakazaki N."/>
            <person name="Shimpo S."/>
            <person name="Takeuchi C."/>
            <person name="Yamada M."/>
            <person name="Tabata S."/>
        </authorList>
    </citation>
    <scope>NUCLEOTIDE SEQUENCE [LARGE SCALE GENOMIC DNA]</scope>
    <source>
        <strain evidence="10">ATCC 29082 / PCC 7421</strain>
    </source>
</reference>
<accession>Q7NK55</accession>
<feature type="transmembrane region" description="Helical" evidence="7">
    <location>
        <begin position="28"/>
        <end position="51"/>
    </location>
</feature>
<gene>
    <name evidence="9" type="ordered locus">gll1625</name>
</gene>
<reference evidence="9 10" key="1">
    <citation type="journal article" date="2003" name="DNA Res.">
        <title>Complete genome structure of Gloeobacter violaceus PCC 7421, a cyanobacterium that lacks thylakoids.</title>
        <authorList>
            <person name="Nakamura Y."/>
            <person name="Kaneko T."/>
            <person name="Sato S."/>
            <person name="Mimuro M."/>
            <person name="Miyashita H."/>
            <person name="Tsuchiya T."/>
            <person name="Sasamoto S."/>
            <person name="Watanabe A."/>
            <person name="Kawashima K."/>
            <person name="Kishida Y."/>
            <person name="Kiyokawa C."/>
            <person name="Kohara M."/>
            <person name="Matsumoto M."/>
            <person name="Matsuno A."/>
            <person name="Nakazaki N."/>
            <person name="Shimpo S."/>
            <person name="Takeuchi C."/>
            <person name="Yamada M."/>
            <person name="Tabata S."/>
        </authorList>
    </citation>
    <scope>NUCLEOTIDE SEQUENCE [LARGE SCALE GENOMIC DNA]</scope>
    <source>
        <strain evidence="10">ATCC 29082 / PCC 7421</strain>
    </source>
</reference>
<keyword evidence="5 6" id="KW-0482">Metalloprotease</keyword>
<keyword evidence="7" id="KW-1133">Transmembrane helix</keyword>
<comment type="similarity">
    <text evidence="6">Belongs to the peptidase M48 family.</text>
</comment>
<keyword evidence="2" id="KW-0479">Metal-binding</keyword>
<feature type="domain" description="Peptidase M48" evidence="8">
    <location>
        <begin position="197"/>
        <end position="381"/>
    </location>
</feature>
<dbReference type="GO" id="GO:0051603">
    <property type="term" value="P:proteolysis involved in protein catabolic process"/>
    <property type="evidence" value="ECO:0000318"/>
    <property type="project" value="GO_Central"/>
</dbReference>
<dbReference type="GO" id="GO:0016020">
    <property type="term" value="C:membrane"/>
    <property type="evidence" value="ECO:0000318"/>
    <property type="project" value="GO_Central"/>
</dbReference>
<keyword evidence="4 6" id="KW-0862">Zinc</keyword>
<sequence length="397" mass="43208">MNVVCQGFQPFAINAGSAAILQVEVQSLLAWLHLILAHFALIAGRSLYYCWSLHLRYRRSRCAPHAGCVPGMMAHERVNLYRDIGGFAGVPVPRRCRLQIGRIDHVFNRIGAPTFHTIQFVTSMGRSSGGGFFRVLIALVLAGGALFTYFSSTQVNPVTGEKQNITITPEQEIALGLQALPQLQRQYGGTSRDARGQQLVDRVGERLVRGTAASRSPYRFKFHLLDDPRTVNAFALPGGQIFITSALLGRLKSEGELAGVLAHEIGHVVGRHGAEQLAKQQLTQGLTGAAVIATYDPYDPSSRNSAAVAAALGQLVNMRFGREDELESDRLAITYMAEAGYDPRSLLAVMRTLKAAGGGARPPEFFSTHPDPDRRLERIAEAIKQQYPNGVPAGLKP</sequence>
<dbReference type="Pfam" id="PF01435">
    <property type="entry name" value="Peptidase_M48"/>
    <property type="match status" value="1"/>
</dbReference>
<dbReference type="InterPro" id="IPR051156">
    <property type="entry name" value="Mito/Outer_Membr_Metalloprot"/>
</dbReference>
<keyword evidence="7" id="KW-0472">Membrane</keyword>
<dbReference type="HOGENOM" id="CLU_694004_0_0_3"/>
<keyword evidence="10" id="KW-1185">Reference proteome</keyword>
<evidence type="ECO:0000256" key="5">
    <source>
        <dbReference type="ARBA" id="ARBA00023049"/>
    </source>
</evidence>